<organism evidence="2 3">
    <name type="scientific">Enterococcus hulanensis</name>
    <dbReference type="NCBI Taxonomy" id="2559929"/>
    <lineage>
        <taxon>Bacteria</taxon>
        <taxon>Bacillati</taxon>
        <taxon>Bacillota</taxon>
        <taxon>Bacilli</taxon>
        <taxon>Lactobacillales</taxon>
        <taxon>Enterococcaceae</taxon>
        <taxon>Enterococcus</taxon>
    </lineage>
</organism>
<dbReference type="EMBL" id="JARPYI010000005">
    <property type="protein sequence ID" value="MDT2600251.1"/>
    <property type="molecule type" value="Genomic_DNA"/>
</dbReference>
<dbReference type="Proteomes" id="UP001252875">
    <property type="component" value="Unassembled WGS sequence"/>
</dbReference>
<reference evidence="2 3" key="1">
    <citation type="submission" date="2023-03" db="EMBL/GenBank/DDBJ databases">
        <authorList>
            <person name="Shen W."/>
            <person name="Cai J."/>
        </authorList>
    </citation>
    <scope>NUCLEOTIDE SEQUENCE [LARGE SCALE GENOMIC DNA]</scope>
    <source>
        <strain evidence="2 3">D6-4</strain>
    </source>
</reference>
<sequence length="50" mass="5836">MTQSKAKLKDLLHEKKKRAFERSQQHSKNKVSGKQNVPHVQNKRGRPLSK</sequence>
<evidence type="ECO:0000256" key="1">
    <source>
        <dbReference type="SAM" id="MobiDB-lite"/>
    </source>
</evidence>
<evidence type="ECO:0000313" key="3">
    <source>
        <dbReference type="Proteomes" id="UP001252875"/>
    </source>
</evidence>
<accession>A0ABU3EZE7</accession>
<feature type="compositionally biased region" description="Basic residues" evidence="1">
    <location>
        <begin position="18"/>
        <end position="31"/>
    </location>
</feature>
<feature type="compositionally biased region" description="Basic residues" evidence="1">
    <location>
        <begin position="41"/>
        <end position="50"/>
    </location>
</feature>
<name>A0ABU3EZE7_9ENTE</name>
<proteinExistence type="predicted"/>
<feature type="region of interest" description="Disordered" evidence="1">
    <location>
        <begin position="18"/>
        <end position="50"/>
    </location>
</feature>
<protein>
    <submittedName>
        <fullName evidence="2">Uncharacterized protein</fullName>
    </submittedName>
</protein>
<keyword evidence="3" id="KW-1185">Reference proteome</keyword>
<comment type="caution">
    <text evidence="2">The sequence shown here is derived from an EMBL/GenBank/DDBJ whole genome shotgun (WGS) entry which is preliminary data.</text>
</comment>
<evidence type="ECO:0000313" key="2">
    <source>
        <dbReference type="EMBL" id="MDT2600251.1"/>
    </source>
</evidence>
<dbReference type="RefSeq" id="WP_311822315.1">
    <property type="nucleotide sequence ID" value="NZ_JARPYF010000005.1"/>
</dbReference>
<gene>
    <name evidence="2" type="ORF">P7D85_10735</name>
</gene>